<keyword evidence="2" id="KW-1185">Reference proteome</keyword>
<accession>A0A915NCA5</accession>
<dbReference type="WBParaSite" id="scf7180000416905.g764">
    <property type="protein sequence ID" value="scf7180000416905.g764"/>
    <property type="gene ID" value="scf7180000416905.g764"/>
</dbReference>
<evidence type="ECO:0000313" key="2">
    <source>
        <dbReference type="Proteomes" id="UP000887560"/>
    </source>
</evidence>
<dbReference type="Proteomes" id="UP000887560">
    <property type="component" value="Unplaced"/>
</dbReference>
<proteinExistence type="predicted"/>
<name>A0A915NCA5_9BILA</name>
<dbReference type="AlphaFoldDB" id="A0A915NCA5"/>
<sequence>MSEFYRKQINKLFIPATKILENQKAFPVPIKYLNQTTIEFHDYIRSIINDLDIEKQNATFILDNLSSSHSQWMDMRISMTENERLNDSQIFEEFLQKTPYLKIINEIKRYSRKLRRYRNDLENSLPKNCLQFDHSDLLPELNLTPDCFKTLNSSPNQPFKANPQSLLQSPYNPKDHFYRNRNHTHCNLSPNHLNQEKLPCTQNSTVNNLCGSQILNSQSNNIYNEISIGPPPGFDSFENVTTIDKKLINVNCDNKQHINSEEAQHNLNDNPPPGFPPLEEISISKNTPNDSNDFICEEFTPLPEIINEINKVNPDNHSEGISLVLPNGSVLDLSPNPPISLLNNLQRSNSSQIILSSETTYISSSEEILKEKEIIDNNGNCVKKLLKKPRKEQRNLPKPRELIVKNHFRHPVPILHRSFKKCKIAPQNGFKYNLILSKYRYAYMNNIGPSPELQ</sequence>
<organism evidence="2 3">
    <name type="scientific">Meloidogyne floridensis</name>
    <dbReference type="NCBI Taxonomy" id="298350"/>
    <lineage>
        <taxon>Eukaryota</taxon>
        <taxon>Metazoa</taxon>
        <taxon>Ecdysozoa</taxon>
        <taxon>Nematoda</taxon>
        <taxon>Chromadorea</taxon>
        <taxon>Rhabditida</taxon>
        <taxon>Tylenchina</taxon>
        <taxon>Tylenchomorpha</taxon>
        <taxon>Tylenchoidea</taxon>
        <taxon>Meloidogynidae</taxon>
        <taxon>Meloidogyninae</taxon>
        <taxon>Meloidogyne</taxon>
    </lineage>
</organism>
<feature type="region of interest" description="Disordered" evidence="1">
    <location>
        <begin position="262"/>
        <end position="289"/>
    </location>
</feature>
<protein>
    <submittedName>
        <fullName evidence="3">Uncharacterized protein</fullName>
    </submittedName>
</protein>
<evidence type="ECO:0000256" key="1">
    <source>
        <dbReference type="SAM" id="MobiDB-lite"/>
    </source>
</evidence>
<reference evidence="3" key="1">
    <citation type="submission" date="2022-11" db="UniProtKB">
        <authorList>
            <consortium name="WormBaseParasite"/>
        </authorList>
    </citation>
    <scope>IDENTIFICATION</scope>
</reference>
<evidence type="ECO:0000313" key="3">
    <source>
        <dbReference type="WBParaSite" id="scf7180000416905.g764"/>
    </source>
</evidence>